<dbReference type="Pfam" id="PF00172">
    <property type="entry name" value="Zn_clus"/>
    <property type="match status" value="1"/>
</dbReference>
<keyword evidence="5" id="KW-0539">Nucleus</keyword>
<accession>G8Y2L0</accession>
<dbReference type="STRING" id="559304.G8Y2L0"/>
<reference evidence="7 8" key="1">
    <citation type="journal article" date="2012" name="G3 (Bethesda)">
        <title>Pichia sorbitophila, an interspecies yeast hybrid reveals early steps of genome resolution following polyploidization.</title>
        <authorList>
            <person name="Leh Louis V."/>
            <person name="Despons L."/>
            <person name="Friedrich A."/>
            <person name="Martin T."/>
            <person name="Durrens P."/>
            <person name="Casaregola S."/>
            <person name="Neuveglise C."/>
            <person name="Fairhead C."/>
            <person name="Marck C."/>
            <person name="Cruz J.A."/>
            <person name="Straub M.L."/>
            <person name="Kugler V."/>
            <person name="Sacerdot C."/>
            <person name="Uzunov Z."/>
            <person name="Thierry A."/>
            <person name="Weiss S."/>
            <person name="Bleykasten C."/>
            <person name="De Montigny J."/>
            <person name="Jacques N."/>
            <person name="Jung P."/>
            <person name="Lemaire M."/>
            <person name="Mallet S."/>
            <person name="Morel G."/>
            <person name="Richard G.F."/>
            <person name="Sarkar A."/>
            <person name="Savel G."/>
            <person name="Schacherer J."/>
            <person name="Seret M.L."/>
            <person name="Talla E."/>
            <person name="Samson G."/>
            <person name="Jubin C."/>
            <person name="Poulain J."/>
            <person name="Vacherie B."/>
            <person name="Barbe V."/>
            <person name="Pelletier E."/>
            <person name="Sherman D.J."/>
            <person name="Westhof E."/>
            <person name="Weissenbach J."/>
            <person name="Baret P.V."/>
            <person name="Wincker P."/>
            <person name="Gaillardin C."/>
            <person name="Dujon B."/>
            <person name="Souciet J.L."/>
        </authorList>
    </citation>
    <scope>NUCLEOTIDE SEQUENCE [LARGE SCALE GENOMIC DNA]</scope>
    <source>
        <strain evidence="8">ATCC MYA-4447 / BCRC 22081 / CBS 7064 / NBRC 10061 / NRRL Y-12695</strain>
    </source>
</reference>
<keyword evidence="4" id="KW-0804">Transcription</keyword>
<dbReference type="GO" id="GO:0005634">
    <property type="term" value="C:nucleus"/>
    <property type="evidence" value="ECO:0007669"/>
    <property type="project" value="UniProtKB-SubCell"/>
</dbReference>
<dbReference type="PANTHER" id="PTHR31845:SF6">
    <property type="entry name" value="TRANSCRIPTION FACTOR SEF1-RELATED"/>
    <property type="match status" value="1"/>
</dbReference>
<evidence type="ECO:0000256" key="5">
    <source>
        <dbReference type="ARBA" id="ARBA00023242"/>
    </source>
</evidence>
<keyword evidence="3" id="KW-0238">DNA-binding</keyword>
<dbReference type="HOGENOM" id="CLU_416171_0_0_1"/>
<protein>
    <submittedName>
        <fullName evidence="7">Piso0_005665 protein</fullName>
    </submittedName>
</protein>
<dbReference type="GO" id="GO:0008270">
    <property type="term" value="F:zinc ion binding"/>
    <property type="evidence" value="ECO:0007669"/>
    <property type="project" value="InterPro"/>
</dbReference>
<dbReference type="CDD" id="cd12148">
    <property type="entry name" value="fungal_TF_MHR"/>
    <property type="match status" value="1"/>
</dbReference>
<dbReference type="OrthoDB" id="3163292at2759"/>
<organism evidence="7 8">
    <name type="scientific">Pichia sorbitophila (strain ATCC MYA-4447 / BCRC 22081 / CBS 7064 / NBRC 10061 / NRRL Y-12695)</name>
    <name type="common">Hybrid yeast</name>
    <dbReference type="NCBI Taxonomy" id="559304"/>
    <lineage>
        <taxon>Eukaryota</taxon>
        <taxon>Fungi</taxon>
        <taxon>Dikarya</taxon>
        <taxon>Ascomycota</taxon>
        <taxon>Saccharomycotina</taxon>
        <taxon>Pichiomycetes</taxon>
        <taxon>Debaryomycetaceae</taxon>
        <taxon>Millerozyma</taxon>
    </lineage>
</organism>
<dbReference type="InterPro" id="IPR001138">
    <property type="entry name" value="Zn2Cys6_DnaBD"/>
</dbReference>
<evidence type="ECO:0000256" key="3">
    <source>
        <dbReference type="ARBA" id="ARBA00023125"/>
    </source>
</evidence>
<dbReference type="SUPFAM" id="SSF57701">
    <property type="entry name" value="Zn2/Cys6 DNA-binding domain"/>
    <property type="match status" value="1"/>
</dbReference>
<evidence type="ECO:0000313" key="8">
    <source>
        <dbReference type="Proteomes" id="UP000005222"/>
    </source>
</evidence>
<dbReference type="InterPro" id="IPR051089">
    <property type="entry name" value="prtT"/>
</dbReference>
<dbReference type="OMA" id="INSNYWL"/>
<dbReference type="Gene3D" id="4.10.240.10">
    <property type="entry name" value="Zn(2)-C6 fungal-type DNA-binding domain"/>
    <property type="match status" value="1"/>
</dbReference>
<dbReference type="EMBL" id="FO082047">
    <property type="protein sequence ID" value="CCE86021.1"/>
    <property type="molecule type" value="Genomic_DNA"/>
</dbReference>
<evidence type="ECO:0000313" key="7">
    <source>
        <dbReference type="EMBL" id="CCE86021.1"/>
    </source>
</evidence>
<dbReference type="GO" id="GO:0000976">
    <property type="term" value="F:transcription cis-regulatory region binding"/>
    <property type="evidence" value="ECO:0007669"/>
    <property type="project" value="TreeGrafter"/>
</dbReference>
<dbReference type="InterPro" id="IPR036864">
    <property type="entry name" value="Zn2-C6_fun-type_DNA-bd_sf"/>
</dbReference>
<dbReference type="CDD" id="cd00067">
    <property type="entry name" value="GAL4"/>
    <property type="match status" value="1"/>
</dbReference>
<feature type="domain" description="Zn(2)-C6 fungal-type" evidence="6">
    <location>
        <begin position="24"/>
        <end position="57"/>
    </location>
</feature>
<comment type="subcellular location">
    <subcellularLocation>
        <location evidence="1">Nucleus</location>
    </subcellularLocation>
</comment>
<name>G8Y2L0_PICSO</name>
<proteinExistence type="predicted"/>
<dbReference type="AlphaFoldDB" id="G8Y2L0"/>
<evidence type="ECO:0000256" key="4">
    <source>
        <dbReference type="ARBA" id="ARBA00023163"/>
    </source>
</evidence>
<dbReference type="GO" id="GO:0000981">
    <property type="term" value="F:DNA-binding transcription factor activity, RNA polymerase II-specific"/>
    <property type="evidence" value="ECO:0007669"/>
    <property type="project" value="InterPro"/>
</dbReference>
<dbReference type="Proteomes" id="UP000005222">
    <property type="component" value="Chromosome M"/>
</dbReference>
<dbReference type="InParanoid" id="G8Y2L0"/>
<keyword evidence="8" id="KW-1185">Reference proteome</keyword>
<evidence type="ECO:0000259" key="6">
    <source>
        <dbReference type="PROSITE" id="PS50048"/>
    </source>
</evidence>
<dbReference type="eggNOG" id="ENOG502QR4T">
    <property type="taxonomic scope" value="Eukaryota"/>
</dbReference>
<keyword evidence="2" id="KW-0805">Transcription regulation</keyword>
<dbReference type="PANTHER" id="PTHR31845">
    <property type="entry name" value="FINGER DOMAIN PROTEIN, PUTATIVE-RELATED"/>
    <property type="match status" value="1"/>
</dbReference>
<gene>
    <name evidence="7" type="primary">Piso0_005665</name>
    <name evidence="7" type="ORF">GNLVRS01_PISO0M19658g</name>
</gene>
<dbReference type="PROSITE" id="PS50048">
    <property type="entry name" value="ZN2_CY6_FUNGAL_2"/>
    <property type="match status" value="1"/>
</dbReference>
<sequence length="649" mass="74065">MLTQERKRLRLVVPNNVKGKVLKTCIRCRQHKTRCDAWDTRPYGCTHCMKKNVACTLDIITKIPDRSNDVMNRLVAEVKSMKSCVNRLVEHKAQMVEGLMANGLLKSGVASDGASNGVSKPTPSIATLERCLESPLSTPGPLTPESPRGDGAYVLDSDAGSQPVSLTHEEVLECFKVYEAHFNKFLPIFPDHFFETVSVDALYARNSVLFWSIVLTAYLNSSNASRYVMLAAHMKALVVQKCWFNTPRSVYTLSALLILTTWPLPANKGETMSENLSVKYLSLMNNLALQLGLHRTEFINEFSHKTEVDVSTEISLNNLIRERIYKFISINSSYWLVYSGLSHFSLHGLQQDYIINKANQELLKKKIETKEDKYINSLLKISLIQVKLNETLNYISTNKSHTYSNQSSEKAMSMYMYEKILNNFNKPSSPLLNNNLIKISIEFSKLQLYVYAFGKSDISLNDYRVYVQKALKTCYTLVNLCAQEFGSVQNFNSLPIHYKFVIELATLVMLRIHSSPLLASVQEYKALKQNFQVLYGLIVKNTDGDWSILNKKTLKIIDKYNQVFRENPKLILNDSGSFFLIHKMGKYQLTSLSYDLIWSIYVSVNGKNHENIDLRSSINWSRFGLNPDILKDRDVIDYLSRDCSIFSNF</sequence>
<dbReference type="SMART" id="SM00066">
    <property type="entry name" value="GAL4"/>
    <property type="match status" value="1"/>
</dbReference>
<evidence type="ECO:0000256" key="1">
    <source>
        <dbReference type="ARBA" id="ARBA00004123"/>
    </source>
</evidence>
<dbReference type="PROSITE" id="PS00463">
    <property type="entry name" value="ZN2_CY6_FUNGAL_1"/>
    <property type="match status" value="1"/>
</dbReference>
<evidence type="ECO:0000256" key="2">
    <source>
        <dbReference type="ARBA" id="ARBA00023015"/>
    </source>
</evidence>